<dbReference type="PATRIC" id="fig|1125725.3.peg.1549"/>
<dbReference type="PANTHER" id="PTHR21581">
    <property type="entry name" value="D-ALANYL-D-ALANINE CARBOXYPEPTIDASE"/>
    <property type="match status" value="1"/>
</dbReference>
<name>U2L0M3_TRESO</name>
<evidence type="ECO:0000256" key="2">
    <source>
        <dbReference type="ARBA" id="ARBA00022729"/>
    </source>
</evidence>
<feature type="transmembrane region" description="Helical" evidence="11">
    <location>
        <begin position="39"/>
        <end position="61"/>
    </location>
</feature>
<feature type="binding site" evidence="8">
    <location>
        <position position="332"/>
    </location>
    <ligand>
        <name>substrate</name>
    </ligand>
</feature>
<evidence type="ECO:0000256" key="10">
    <source>
        <dbReference type="SAM" id="MobiDB-lite"/>
    </source>
</evidence>
<keyword evidence="4" id="KW-0133">Cell shape</keyword>
<dbReference type="RefSeq" id="WP_021330573.1">
    <property type="nucleotide sequence ID" value="NZ_AUZJ01000042.1"/>
</dbReference>
<evidence type="ECO:0000259" key="12">
    <source>
        <dbReference type="Pfam" id="PF00768"/>
    </source>
</evidence>
<evidence type="ECO:0000256" key="9">
    <source>
        <dbReference type="RuleBase" id="RU004016"/>
    </source>
</evidence>
<keyword evidence="3 13" id="KW-0378">Hydrolase</keyword>
<keyword evidence="11" id="KW-0472">Membrane</keyword>
<sequence length="505" mass="55736">MSERKGDKAKGERQKDSGRNAARRESPAQSGGIIRRIRLIIIIFAAVFAFSFVGTAGIRLYRFKQAAPPRELTEDERKLLDDALDKAYPARNDILKPLPYPVVPAKLSVEAGSAILIDVVSGSVLYEKKADRIIPPASMTKIAVMYVVMQEIECGHISYGDIVPLPPETWACNMMPHSSLMFLGKGQIVTVEELLTGLDVCSGNDAAYALAYYIAGNMEAFVERMNREMRLLGLTKTHFAEASGYSADNETTAREMAMLARMYITRFPDTLVKFHSRLSFTYPQIHNLPIEDRSKPTAQDFSKGLPEKITMGITQQNTNALLGKLAGCDGLKTGYIDESGYNLALTAHRGETRFLSVTMNGPGRNRREGDAYRVQDGTTLMEWAFARFADCKKTDAVHRYFIPVTGAKAQWTYLTPAYDFTALTVPFILGTSPEDAARSVRVLVNLPRSIEGGVRAGSEYGSIEYVLDGKTLEAIPLVADRSIGKANPFVSASDFIARAILSKRR</sequence>
<comment type="caution">
    <text evidence="13">The sequence shown here is derived from an EMBL/GenBank/DDBJ whole genome shotgun (WGS) entry which is preliminary data.</text>
</comment>
<evidence type="ECO:0000313" key="14">
    <source>
        <dbReference type="EMBL" id="ERJ98062.1"/>
    </source>
</evidence>
<feature type="active site" description="Acyl-ester intermediate" evidence="7">
    <location>
        <position position="138"/>
    </location>
</feature>
<dbReference type="InterPro" id="IPR037167">
    <property type="entry name" value="Peptidase_S11_C_sf"/>
</dbReference>
<organism evidence="13 15">
    <name type="scientific">Treponema socranskii subsp. socranskii VPI DR56BR1116 = ATCC 35536</name>
    <dbReference type="NCBI Taxonomy" id="1125725"/>
    <lineage>
        <taxon>Bacteria</taxon>
        <taxon>Pseudomonadati</taxon>
        <taxon>Spirochaetota</taxon>
        <taxon>Spirochaetia</taxon>
        <taxon>Spirochaetales</taxon>
        <taxon>Treponemataceae</taxon>
        <taxon>Treponema</taxon>
    </lineage>
</organism>
<dbReference type="PRINTS" id="PR00725">
    <property type="entry name" value="DADACBPTASE1"/>
</dbReference>
<dbReference type="Proteomes" id="UP000016646">
    <property type="component" value="Unassembled WGS sequence"/>
</dbReference>
<evidence type="ECO:0000256" key="5">
    <source>
        <dbReference type="ARBA" id="ARBA00022984"/>
    </source>
</evidence>
<dbReference type="EC" id="3.5.2.6" evidence="13"/>
<dbReference type="Gene3D" id="2.60.410.10">
    <property type="entry name" value="D-Ala-D-Ala carboxypeptidase, C-terminal domain"/>
    <property type="match status" value="1"/>
</dbReference>
<evidence type="ECO:0000313" key="16">
    <source>
        <dbReference type="Proteomes" id="UP000016646"/>
    </source>
</evidence>
<evidence type="ECO:0000256" key="3">
    <source>
        <dbReference type="ARBA" id="ARBA00022801"/>
    </source>
</evidence>
<dbReference type="eggNOG" id="COG1686">
    <property type="taxonomic scope" value="Bacteria"/>
</dbReference>
<evidence type="ECO:0000256" key="6">
    <source>
        <dbReference type="ARBA" id="ARBA00023316"/>
    </source>
</evidence>
<dbReference type="GO" id="GO:0071555">
    <property type="term" value="P:cell wall organization"/>
    <property type="evidence" value="ECO:0007669"/>
    <property type="project" value="UniProtKB-KW"/>
</dbReference>
<dbReference type="AlphaFoldDB" id="U2L0M3"/>
<evidence type="ECO:0000256" key="4">
    <source>
        <dbReference type="ARBA" id="ARBA00022960"/>
    </source>
</evidence>
<feature type="compositionally biased region" description="Basic and acidic residues" evidence="10">
    <location>
        <begin position="1"/>
        <end position="26"/>
    </location>
</feature>
<gene>
    <name evidence="14" type="ORF">HMPREF0860_2193</name>
    <name evidence="13" type="ORF">HMPREF1325_1536</name>
</gene>
<feature type="domain" description="Peptidase S11 D-alanyl-D-alanine carboxypeptidase A N-terminal" evidence="12">
    <location>
        <begin position="106"/>
        <end position="361"/>
    </location>
</feature>
<evidence type="ECO:0000256" key="11">
    <source>
        <dbReference type="SAM" id="Phobius"/>
    </source>
</evidence>
<feature type="region of interest" description="Disordered" evidence="10">
    <location>
        <begin position="1"/>
        <end position="27"/>
    </location>
</feature>
<dbReference type="Gene3D" id="3.40.710.10">
    <property type="entry name" value="DD-peptidase/beta-lactamase superfamily"/>
    <property type="match status" value="1"/>
</dbReference>
<feature type="active site" description="Proton acceptor" evidence="7">
    <location>
        <position position="141"/>
    </location>
</feature>
<evidence type="ECO:0000256" key="7">
    <source>
        <dbReference type="PIRSR" id="PIRSR618044-1"/>
    </source>
</evidence>
<accession>U2L0M3</accession>
<keyword evidence="16" id="KW-1185">Reference proteome</keyword>
<evidence type="ECO:0000256" key="8">
    <source>
        <dbReference type="PIRSR" id="PIRSR618044-2"/>
    </source>
</evidence>
<dbReference type="Pfam" id="PF00768">
    <property type="entry name" value="Peptidase_S11"/>
    <property type="match status" value="1"/>
</dbReference>
<reference evidence="15 16" key="1">
    <citation type="submission" date="2013-08" db="EMBL/GenBank/DDBJ databases">
        <authorList>
            <person name="Durkin A.S."/>
            <person name="Haft D.R."/>
            <person name="McCorrison J."/>
            <person name="Torralba M."/>
            <person name="Gillis M."/>
            <person name="Haft D.H."/>
            <person name="Methe B."/>
            <person name="Sutton G."/>
            <person name="Nelson K.E."/>
        </authorList>
    </citation>
    <scope>NUCLEOTIDE SEQUENCE [LARGE SCALE GENOMIC DNA]</scope>
    <source>
        <strain evidence="14 16">ATCC 35536</strain>
        <strain evidence="13 15">VPI DR56BR1116</strain>
    </source>
</reference>
<dbReference type="EMBL" id="AUZJ01000042">
    <property type="protein sequence ID" value="ERF60521.1"/>
    <property type="molecule type" value="Genomic_DNA"/>
</dbReference>
<dbReference type="GO" id="GO:0008360">
    <property type="term" value="P:regulation of cell shape"/>
    <property type="evidence" value="ECO:0007669"/>
    <property type="project" value="UniProtKB-KW"/>
</dbReference>
<keyword evidence="11" id="KW-0812">Transmembrane</keyword>
<dbReference type="GO" id="GO:0009252">
    <property type="term" value="P:peptidoglycan biosynthetic process"/>
    <property type="evidence" value="ECO:0007669"/>
    <property type="project" value="UniProtKB-KW"/>
</dbReference>
<proteinExistence type="inferred from homology"/>
<dbReference type="GO" id="GO:0008800">
    <property type="term" value="F:beta-lactamase activity"/>
    <property type="evidence" value="ECO:0007669"/>
    <property type="project" value="UniProtKB-EC"/>
</dbReference>
<dbReference type="EMBL" id="AVQI01000083">
    <property type="protein sequence ID" value="ERJ98062.1"/>
    <property type="molecule type" value="Genomic_DNA"/>
</dbReference>
<dbReference type="InterPro" id="IPR001967">
    <property type="entry name" value="Peptidase_S11_N"/>
</dbReference>
<dbReference type="GO" id="GO:0006508">
    <property type="term" value="P:proteolysis"/>
    <property type="evidence" value="ECO:0007669"/>
    <property type="project" value="InterPro"/>
</dbReference>
<keyword evidence="2" id="KW-0732">Signal</keyword>
<dbReference type="STRING" id="1125725.HMPREF1325_1536"/>
<dbReference type="PANTHER" id="PTHR21581:SF6">
    <property type="entry name" value="TRAFFICKING PROTEIN PARTICLE COMPLEX SUBUNIT 12"/>
    <property type="match status" value="1"/>
</dbReference>
<evidence type="ECO:0000256" key="1">
    <source>
        <dbReference type="ARBA" id="ARBA00007164"/>
    </source>
</evidence>
<dbReference type="SUPFAM" id="SSF56601">
    <property type="entry name" value="beta-lactamase/transpeptidase-like"/>
    <property type="match status" value="1"/>
</dbReference>
<keyword evidence="6" id="KW-0961">Cell wall biogenesis/degradation</keyword>
<dbReference type="InterPro" id="IPR018044">
    <property type="entry name" value="Peptidase_S11"/>
</dbReference>
<dbReference type="Proteomes" id="UP000016412">
    <property type="component" value="Unassembled WGS sequence"/>
</dbReference>
<keyword evidence="5" id="KW-0573">Peptidoglycan synthesis</keyword>
<dbReference type="InterPro" id="IPR012338">
    <property type="entry name" value="Beta-lactam/transpept-like"/>
</dbReference>
<evidence type="ECO:0000313" key="13">
    <source>
        <dbReference type="EMBL" id="ERF60521.1"/>
    </source>
</evidence>
<protein>
    <submittedName>
        <fullName evidence="13">Class A beta-lactamase</fullName>
        <ecNumber evidence="13">3.5.2.6</ecNumber>
    </submittedName>
</protein>
<dbReference type="OrthoDB" id="9791132at2"/>
<keyword evidence="11" id="KW-1133">Transmembrane helix</keyword>
<feature type="active site" evidence="7">
    <location>
        <position position="202"/>
    </location>
</feature>
<comment type="similarity">
    <text evidence="1 9">Belongs to the peptidase S11 family.</text>
</comment>
<evidence type="ECO:0000313" key="15">
    <source>
        <dbReference type="Proteomes" id="UP000016412"/>
    </source>
</evidence>
<dbReference type="GO" id="GO:0009002">
    <property type="term" value="F:serine-type D-Ala-D-Ala carboxypeptidase activity"/>
    <property type="evidence" value="ECO:0007669"/>
    <property type="project" value="InterPro"/>
</dbReference>